<proteinExistence type="predicted"/>
<dbReference type="Proteomes" id="UP001454036">
    <property type="component" value="Unassembled WGS sequence"/>
</dbReference>
<dbReference type="EMBL" id="BAABME010000421">
    <property type="protein sequence ID" value="GAA0142646.1"/>
    <property type="molecule type" value="Genomic_DNA"/>
</dbReference>
<dbReference type="AlphaFoldDB" id="A0AAV3NV22"/>
<sequence>MNVNKTRVANKRVPKNVAAISTMNMSLNFEEEQAKWRFVANRRVAVEKMLSELVRAFVCNMTEDIDDPTSPNIQKATFGNFTFDFSPSLVNSFYGRTNSGETGYTL</sequence>
<gene>
    <name evidence="1" type="ORF">LIER_03493</name>
</gene>
<name>A0AAV3NV22_LITER</name>
<evidence type="ECO:0000313" key="1">
    <source>
        <dbReference type="EMBL" id="GAA0142646.1"/>
    </source>
</evidence>
<protein>
    <submittedName>
        <fullName evidence="1">Uncharacterized protein</fullName>
    </submittedName>
</protein>
<organism evidence="1 2">
    <name type="scientific">Lithospermum erythrorhizon</name>
    <name type="common">Purple gromwell</name>
    <name type="synonym">Lithospermum officinale var. erythrorhizon</name>
    <dbReference type="NCBI Taxonomy" id="34254"/>
    <lineage>
        <taxon>Eukaryota</taxon>
        <taxon>Viridiplantae</taxon>
        <taxon>Streptophyta</taxon>
        <taxon>Embryophyta</taxon>
        <taxon>Tracheophyta</taxon>
        <taxon>Spermatophyta</taxon>
        <taxon>Magnoliopsida</taxon>
        <taxon>eudicotyledons</taxon>
        <taxon>Gunneridae</taxon>
        <taxon>Pentapetalae</taxon>
        <taxon>asterids</taxon>
        <taxon>lamiids</taxon>
        <taxon>Boraginales</taxon>
        <taxon>Boraginaceae</taxon>
        <taxon>Boraginoideae</taxon>
        <taxon>Lithospermeae</taxon>
        <taxon>Lithospermum</taxon>
    </lineage>
</organism>
<reference evidence="1 2" key="1">
    <citation type="submission" date="2024-01" db="EMBL/GenBank/DDBJ databases">
        <title>The complete chloroplast genome sequence of Lithospermum erythrorhizon: insights into the phylogenetic relationship among Boraginaceae species and the maternal lineages of purple gromwells.</title>
        <authorList>
            <person name="Okada T."/>
            <person name="Watanabe K."/>
        </authorList>
    </citation>
    <scope>NUCLEOTIDE SEQUENCE [LARGE SCALE GENOMIC DNA]</scope>
</reference>
<accession>A0AAV3NV22</accession>
<comment type="caution">
    <text evidence="1">The sequence shown here is derived from an EMBL/GenBank/DDBJ whole genome shotgun (WGS) entry which is preliminary data.</text>
</comment>
<keyword evidence="2" id="KW-1185">Reference proteome</keyword>
<evidence type="ECO:0000313" key="2">
    <source>
        <dbReference type="Proteomes" id="UP001454036"/>
    </source>
</evidence>